<evidence type="ECO:0000259" key="3">
    <source>
        <dbReference type="SMART" id="SM00958"/>
    </source>
</evidence>
<accession>A0A381PHR1</accession>
<dbReference type="InterPro" id="IPR011116">
    <property type="entry name" value="SecA_Wing/Scaffold"/>
</dbReference>
<evidence type="ECO:0000259" key="2">
    <source>
        <dbReference type="SMART" id="SM00957"/>
    </source>
</evidence>
<proteinExistence type="inferred from homology"/>
<dbReference type="GO" id="GO:0043952">
    <property type="term" value="P:protein transport by the Sec complex"/>
    <property type="evidence" value="ECO:0007669"/>
    <property type="project" value="TreeGrafter"/>
</dbReference>
<dbReference type="CDD" id="cd17928">
    <property type="entry name" value="DEXDc_SecA"/>
    <property type="match status" value="1"/>
</dbReference>
<feature type="domain" description="SecA preprotein cross-linking" evidence="3">
    <location>
        <begin position="411"/>
        <end position="554"/>
    </location>
</feature>
<dbReference type="SMART" id="SM00958">
    <property type="entry name" value="SecA_PP_bind"/>
    <property type="match status" value="1"/>
</dbReference>
<dbReference type="GO" id="GO:0006886">
    <property type="term" value="P:intracellular protein transport"/>
    <property type="evidence" value="ECO:0007669"/>
    <property type="project" value="InterPro"/>
</dbReference>
<dbReference type="HAMAP" id="MF_01382">
    <property type="entry name" value="SecA"/>
    <property type="match status" value="1"/>
</dbReference>
<dbReference type="SMART" id="SM00957">
    <property type="entry name" value="SecA_DEAD"/>
    <property type="match status" value="1"/>
</dbReference>
<dbReference type="PANTHER" id="PTHR30612">
    <property type="entry name" value="SECA INNER MEMBRANE COMPONENT OF SEC PROTEIN SECRETION SYSTEM"/>
    <property type="match status" value="1"/>
</dbReference>
<dbReference type="PANTHER" id="PTHR30612:SF0">
    <property type="entry name" value="CHLOROPLAST PROTEIN-TRANSPORTING ATPASE"/>
    <property type="match status" value="1"/>
</dbReference>
<keyword evidence="1" id="KW-0175">Coiled coil</keyword>
<dbReference type="SUPFAM" id="SSF81767">
    <property type="entry name" value="Pre-protein crosslinking domain of SecA"/>
    <property type="match status" value="1"/>
</dbReference>
<dbReference type="Pfam" id="PF07517">
    <property type="entry name" value="SecA_DEAD"/>
    <property type="match status" value="1"/>
</dbReference>
<dbReference type="EMBL" id="UINC01000948">
    <property type="protein sequence ID" value="SUZ64993.1"/>
    <property type="molecule type" value="Genomic_DNA"/>
</dbReference>
<name>A0A381PHR1_9ZZZZ</name>
<dbReference type="Pfam" id="PF07516">
    <property type="entry name" value="SecA_SW"/>
    <property type="match status" value="1"/>
</dbReference>
<evidence type="ECO:0000313" key="4">
    <source>
        <dbReference type="EMBL" id="SUZ64993.1"/>
    </source>
</evidence>
<dbReference type="InterPro" id="IPR000185">
    <property type="entry name" value="SecA"/>
</dbReference>
<dbReference type="InterPro" id="IPR036266">
    <property type="entry name" value="SecA_Wing/Scaffold_sf"/>
</dbReference>
<dbReference type="GO" id="GO:0031522">
    <property type="term" value="C:cell envelope Sec protein transport complex"/>
    <property type="evidence" value="ECO:0007669"/>
    <property type="project" value="TreeGrafter"/>
</dbReference>
<dbReference type="InterPro" id="IPR036670">
    <property type="entry name" value="SecA_X-link_sf"/>
</dbReference>
<dbReference type="InterPro" id="IPR044722">
    <property type="entry name" value="SecA_SF2_C"/>
</dbReference>
<dbReference type="SUPFAM" id="SSF81886">
    <property type="entry name" value="Helical scaffold and wing domains of SecA"/>
    <property type="match status" value="1"/>
</dbReference>
<dbReference type="AlphaFoldDB" id="A0A381PHR1"/>
<reference evidence="4" key="1">
    <citation type="submission" date="2018-05" db="EMBL/GenBank/DDBJ databases">
        <authorList>
            <person name="Lanie J.A."/>
            <person name="Ng W.-L."/>
            <person name="Kazmierczak K.M."/>
            <person name="Andrzejewski T.M."/>
            <person name="Davidsen T.M."/>
            <person name="Wayne K.J."/>
            <person name="Tettelin H."/>
            <person name="Glass J.I."/>
            <person name="Rusch D."/>
            <person name="Podicherti R."/>
            <person name="Tsui H.-C.T."/>
            <person name="Winkler M.E."/>
        </authorList>
    </citation>
    <scope>NUCLEOTIDE SEQUENCE</scope>
</reference>
<dbReference type="GO" id="GO:0005886">
    <property type="term" value="C:plasma membrane"/>
    <property type="evidence" value="ECO:0007669"/>
    <property type="project" value="TreeGrafter"/>
</dbReference>
<dbReference type="Pfam" id="PF01043">
    <property type="entry name" value="SecA_PP_bind"/>
    <property type="match status" value="1"/>
</dbReference>
<dbReference type="InterPro" id="IPR027417">
    <property type="entry name" value="P-loop_NTPase"/>
</dbReference>
<gene>
    <name evidence="4" type="ORF">METZ01_LOCUS17847</name>
</gene>
<dbReference type="InterPro" id="IPR011130">
    <property type="entry name" value="SecA_preprotein_X-link_dom"/>
</dbReference>
<dbReference type="GO" id="GO:0017038">
    <property type="term" value="P:protein import"/>
    <property type="evidence" value="ECO:0007669"/>
    <property type="project" value="InterPro"/>
</dbReference>
<dbReference type="Gene3D" id="1.10.3060.10">
    <property type="entry name" value="Helical scaffold and wing domains of SecA"/>
    <property type="match status" value="1"/>
</dbReference>
<dbReference type="Gene3D" id="3.40.50.300">
    <property type="entry name" value="P-loop containing nucleotide triphosphate hydrolases"/>
    <property type="match status" value="3"/>
</dbReference>
<feature type="coiled-coil region" evidence="1">
    <location>
        <begin position="482"/>
        <end position="509"/>
    </location>
</feature>
<dbReference type="Gene3D" id="3.90.1440.10">
    <property type="entry name" value="SecA, preprotein cross-linking domain"/>
    <property type="match status" value="1"/>
</dbReference>
<dbReference type="Pfam" id="PF21090">
    <property type="entry name" value="P-loop_SecA"/>
    <property type="match status" value="1"/>
</dbReference>
<evidence type="ECO:0000256" key="1">
    <source>
        <dbReference type="SAM" id="Coils"/>
    </source>
</evidence>
<dbReference type="InterPro" id="IPR011115">
    <property type="entry name" value="SecA_DEAD"/>
</dbReference>
<dbReference type="GO" id="GO:0005829">
    <property type="term" value="C:cytosol"/>
    <property type="evidence" value="ECO:0007669"/>
    <property type="project" value="TreeGrafter"/>
</dbReference>
<feature type="domain" description="SecA DEAD-like N-terminal" evidence="2">
    <location>
        <begin position="17"/>
        <end position="598"/>
    </location>
</feature>
<organism evidence="4">
    <name type="scientific">marine metagenome</name>
    <dbReference type="NCBI Taxonomy" id="408172"/>
    <lineage>
        <taxon>unclassified sequences</taxon>
        <taxon>metagenomes</taxon>
        <taxon>ecological metagenomes</taxon>
    </lineage>
</organism>
<dbReference type="GO" id="GO:0006605">
    <property type="term" value="P:protein targeting"/>
    <property type="evidence" value="ECO:0007669"/>
    <property type="project" value="InterPro"/>
</dbReference>
<dbReference type="SUPFAM" id="SSF52540">
    <property type="entry name" value="P-loop containing nucleoside triphosphate hydrolases"/>
    <property type="match status" value="2"/>
</dbReference>
<sequence>MAKLQVIDWLEGFSRSVSGTDGSPNRSERTRLDQIRRHDFACLSDAQLRERMTFLARKPGGDPGEDDLPEVFAVVNEAISRREGAWRFFDSTIKDQQLQAIHELAFSVSQSVDYQNAVSEFSPIDSYCWKSFNNYMAPVLVRQGLESWKQTLVGAVLYVNQRSQSEYGAEIHLPACFYRTLRIHDREREFVFEVTDEQILAGLLMYQGNVVEMNAGEGKTIAAAFPIVLHAVQGRTVHVITANDYLAGRDAEWLAPVFESLGLSVSAVMEVMGESERRIAYGKSIVYGALREFGFDFMRDNLKLSSAEVVQRGLDVAVIDEVDHALIDEANIPLIIAGGAGAIPKIPAKLRTTVEHLVEQQRSAVSALEIEMGSLEPRSDAGLLTLAKLYLADPDSTVLRQELSSDPKGLKGVLRTISEYRVDEEYEYLTRDLHYWIDNNGRSLCLTEKGQEFVESCLGPVFEDSAVLDRLSTSYSDSGLSLASRRKEIDELDRQLARKQNQMHQVLRMIWGYALLKKDVDYLVRDDQVVLIDKYTGRGRPDTSYHFGLQAAVEIKEGVPVQLEHEVLGQISVRGFISQYSTVCGMTGTAMSSKNEFQSTYGLDVISVAPNKRVKRTDFQPRMYFSKRNKLEAMLEEVRFCQLIGRPVLIGTHSIDECDAISQLLATDGIDHNILNAANDLEEDQIIHESGLLGSVTVATDMAGRGTDIVLEAGLDQQITNNYIDLLGHLLDDGVGVVTLKCPTNEAAEILLSAVSASDLGYGVVTTNKKHGIEVVLQARDVSTHGRVIDMDFGLGLFVIGAEVSDNARVDRQLMGRSGRQGAFGTSQFFLSAEDSLLKDAGPARSALTGTEIDSAGRVFLEGAPLNRHLEELREHAEKDAESRRARIEEYTRVFEAQSFAYYRSRMNILGLENFEPFLDDLVAAKAAQLSKTYFPGSQVDDYARQFADLSEEIYLDYNVSASSLHGVDLNLIEGGIAGLLNERLDKTRERFTSSEFNELSTLMYLQTSDELWKEHISYVQNLILSTQLCGTHGRGDMAAFTLTSFESYQLFQTRIVDSFLPRLAGLPSPPADGPRAPRVELSDDVMQILT</sequence>
<protein>
    <submittedName>
        <fullName evidence="4">Uncharacterized protein</fullName>
    </submittedName>
</protein>
<dbReference type="GO" id="GO:0005524">
    <property type="term" value="F:ATP binding"/>
    <property type="evidence" value="ECO:0007669"/>
    <property type="project" value="InterPro"/>
</dbReference>